<keyword evidence="2" id="KW-1185">Reference proteome</keyword>
<proteinExistence type="predicted"/>
<dbReference type="EMBL" id="JARBHB010000003">
    <property type="protein sequence ID" value="KAJ8889336.1"/>
    <property type="molecule type" value="Genomic_DNA"/>
</dbReference>
<sequence>MYFFDVGPDFPPPRWRCDLRPLRMTSHSCDTTREAAHIEENQTLATHCRAAEYFHELCSLPLGGDDLSKTLSVPPSTPLNYVMSTCVLLQNSSSLPQTQLVTTAACFGDFSHLILGLTLSLPSMSNLYSDTLMRPVLWLHTSHTNVSFCHLQAAVADALRTSDFERFIMRKIVIATEHLIRSEKFWCQFVPGSEDDHKDSIDDDYDDNDSVEDDYYSLDNPTHFTEFPSTIQFKVMVSRSRLPASNMLDGRYLLRWWSPTKMVVVVLSILKEENEILKGKREIPTWRWTARALRRQTPMDMNADNPTTGNVASLRLNIYLVTEGIREIIGALVISSQSSSLTCRRRDIHPATYEKSFATVVSGVVVSLLASHLGETGSIAAGVAPGLSHAGIVPDDAAGRRVLSRISRPPTPASPFWRCSILTSFYPYRRGVILPTRNCSKHQTRPLSKTPSTSQRLETWTPKLRTDIGHCKAGPDVFPHPTRSQGRSHHGCVCPLLSDQLDTASSIKNKAGTSPVLTRRAALVWRLQSSVSFARHSLTYRKRLLRKCINGLERTRETTWEELRPSENASPMLMRDRTWSDVGTSGNAMYPTHVMKVSTQSEDPRFVRQASPPPPNCIANHHPGTVNEHILSMILAMGVGFSVYKAACEGATRGGPCVPEVGWSGEPRVNTADRDEDKWRAERAHQMAPAATLLA</sequence>
<name>A0ABQ9HY81_9NEOP</name>
<evidence type="ECO:0000313" key="2">
    <source>
        <dbReference type="Proteomes" id="UP001159363"/>
    </source>
</evidence>
<evidence type="ECO:0000313" key="1">
    <source>
        <dbReference type="EMBL" id="KAJ8889336.1"/>
    </source>
</evidence>
<comment type="caution">
    <text evidence="1">The sequence shown here is derived from an EMBL/GenBank/DDBJ whole genome shotgun (WGS) entry which is preliminary data.</text>
</comment>
<organism evidence="1 2">
    <name type="scientific">Dryococelus australis</name>
    <dbReference type="NCBI Taxonomy" id="614101"/>
    <lineage>
        <taxon>Eukaryota</taxon>
        <taxon>Metazoa</taxon>
        <taxon>Ecdysozoa</taxon>
        <taxon>Arthropoda</taxon>
        <taxon>Hexapoda</taxon>
        <taxon>Insecta</taxon>
        <taxon>Pterygota</taxon>
        <taxon>Neoptera</taxon>
        <taxon>Polyneoptera</taxon>
        <taxon>Phasmatodea</taxon>
        <taxon>Verophasmatodea</taxon>
        <taxon>Anareolatae</taxon>
        <taxon>Phasmatidae</taxon>
        <taxon>Eurycanthinae</taxon>
        <taxon>Dryococelus</taxon>
    </lineage>
</organism>
<reference evidence="1 2" key="1">
    <citation type="submission" date="2023-02" db="EMBL/GenBank/DDBJ databases">
        <title>LHISI_Scaffold_Assembly.</title>
        <authorList>
            <person name="Stuart O.P."/>
            <person name="Cleave R."/>
            <person name="Magrath M.J.L."/>
            <person name="Mikheyev A.S."/>
        </authorList>
    </citation>
    <scope>NUCLEOTIDE SEQUENCE [LARGE SCALE GENOMIC DNA]</scope>
    <source>
        <strain evidence="1">Daus_M_001</strain>
        <tissue evidence="1">Leg muscle</tissue>
    </source>
</reference>
<protein>
    <submittedName>
        <fullName evidence="1">Uncharacterized protein</fullName>
    </submittedName>
</protein>
<gene>
    <name evidence="1" type="ORF">PR048_008835</name>
</gene>
<dbReference type="Proteomes" id="UP001159363">
    <property type="component" value="Chromosome 3"/>
</dbReference>
<accession>A0ABQ9HY81</accession>